<keyword evidence="4" id="KW-1185">Reference proteome</keyword>
<protein>
    <submittedName>
        <fullName evidence="2">Uncharacterized protein</fullName>
    </submittedName>
</protein>
<feature type="region of interest" description="Disordered" evidence="1">
    <location>
        <begin position="63"/>
        <end position="83"/>
    </location>
</feature>
<evidence type="ECO:0000313" key="4">
    <source>
        <dbReference type="Proteomes" id="UP000567922"/>
    </source>
</evidence>
<comment type="caution">
    <text evidence="2">The sequence shown here is derived from an EMBL/GenBank/DDBJ whole genome shotgun (WGS) entry which is preliminary data.</text>
</comment>
<dbReference type="EMBL" id="JACHWS010000002">
    <property type="protein sequence ID" value="MBB3037443.1"/>
    <property type="molecule type" value="Genomic_DNA"/>
</dbReference>
<accession>A0A839RMX9</accession>
<name>A0A839RMX9_9ACTN</name>
<feature type="compositionally biased region" description="Basic and acidic residues" evidence="1">
    <location>
        <begin position="66"/>
        <end position="83"/>
    </location>
</feature>
<gene>
    <name evidence="2" type="ORF">FHU29_001875</name>
    <name evidence="3" type="ORF">FHU29_001892</name>
</gene>
<proteinExistence type="predicted"/>
<evidence type="ECO:0000313" key="3">
    <source>
        <dbReference type="EMBL" id="MBB3037443.1"/>
    </source>
</evidence>
<dbReference type="EMBL" id="JACHWS010000002">
    <property type="protein sequence ID" value="MBB3037426.1"/>
    <property type="molecule type" value="Genomic_DNA"/>
</dbReference>
<dbReference type="Proteomes" id="UP000567922">
    <property type="component" value="Unassembled WGS sequence"/>
</dbReference>
<organism evidence="2 4">
    <name type="scientific">Hoyosella altamirensis</name>
    <dbReference type="NCBI Taxonomy" id="616997"/>
    <lineage>
        <taxon>Bacteria</taxon>
        <taxon>Bacillati</taxon>
        <taxon>Actinomycetota</taxon>
        <taxon>Actinomycetes</taxon>
        <taxon>Mycobacteriales</taxon>
        <taxon>Hoyosellaceae</taxon>
        <taxon>Hoyosella</taxon>
    </lineage>
</organism>
<evidence type="ECO:0000256" key="1">
    <source>
        <dbReference type="SAM" id="MobiDB-lite"/>
    </source>
</evidence>
<sequence length="83" mass="8980">MSTGARAMSTALVLAADGRRKDGRWRRGSVDIGESANTASDWQARLKECGVVIDHAPALAQEVVDGADRRSEYRTDPRRGPPS</sequence>
<evidence type="ECO:0000313" key="2">
    <source>
        <dbReference type="EMBL" id="MBB3037426.1"/>
    </source>
</evidence>
<reference evidence="2 4" key="1">
    <citation type="submission" date="2020-08" db="EMBL/GenBank/DDBJ databases">
        <title>Sequencing the genomes of 1000 actinobacteria strains.</title>
        <authorList>
            <person name="Klenk H.-P."/>
        </authorList>
    </citation>
    <scope>NUCLEOTIDE SEQUENCE [LARGE SCALE GENOMIC DNA]</scope>
    <source>
        <strain evidence="2 4">DSM 45258</strain>
    </source>
</reference>
<dbReference type="AlphaFoldDB" id="A0A839RMX9"/>